<dbReference type="EMBL" id="SSNY01000007">
    <property type="protein sequence ID" value="THF56730.1"/>
    <property type="molecule type" value="Genomic_DNA"/>
</dbReference>
<keyword evidence="1" id="KW-0812">Transmembrane</keyword>
<accession>A0ABY2Q6F5</accession>
<dbReference type="RefSeq" id="WP_136358053.1">
    <property type="nucleotide sequence ID" value="NZ_SSNY01000007.1"/>
</dbReference>
<keyword evidence="1" id="KW-1133">Transmembrane helix</keyword>
<feature type="transmembrane region" description="Helical" evidence="1">
    <location>
        <begin position="86"/>
        <end position="107"/>
    </location>
</feature>
<gene>
    <name evidence="2" type="ORF">E6C48_13600</name>
</gene>
<dbReference type="Proteomes" id="UP000306441">
    <property type="component" value="Unassembled WGS sequence"/>
</dbReference>
<evidence type="ECO:0000313" key="2">
    <source>
        <dbReference type="EMBL" id="THF56730.1"/>
    </source>
</evidence>
<reference evidence="2 3" key="1">
    <citation type="submission" date="2019-04" db="EMBL/GenBank/DDBJ databases">
        <title>Mesorhizobium composti sp. nov., isolated from compost.</title>
        <authorList>
            <person name="Lin S.-Y."/>
            <person name="Hameed A."/>
            <person name="Hsieh Y.-T."/>
            <person name="Young C.-C."/>
        </authorList>
    </citation>
    <scope>NUCLEOTIDE SEQUENCE [LARGE SCALE GENOMIC DNA]</scope>
    <source>
        <strain evidence="2 3">CC-YTH430</strain>
    </source>
</reference>
<organism evidence="2 3">
    <name type="scientific">Ollibium composti</name>
    <dbReference type="NCBI Taxonomy" id="2675109"/>
    <lineage>
        <taxon>Bacteria</taxon>
        <taxon>Pseudomonadati</taxon>
        <taxon>Pseudomonadota</taxon>
        <taxon>Alphaproteobacteria</taxon>
        <taxon>Hyphomicrobiales</taxon>
        <taxon>Phyllobacteriaceae</taxon>
        <taxon>Ollibium</taxon>
    </lineage>
</organism>
<comment type="caution">
    <text evidence="2">The sequence shown here is derived from an EMBL/GenBank/DDBJ whole genome shotgun (WGS) entry which is preliminary data.</text>
</comment>
<sequence>MSGRDFTERDIHMALDGELPGEDRAGYEAWLAANPDMQARRTRYAGDAEALRSAFAGVLDEPVPARLTRAALGEKPVVVERRRPRWWLAAAAALLLAVGGAGGYVAASLGGGSHDDSAQDQLAEEAIAAHVVYAAEKRHAVEVPASDLDHMETWLSNRIGMKLVAPNLSDDGFQLVGGRLLPAGGHRAAMLLYEDAEGNRISLFVTTEPAAHGKGIYAQSGEGPRAVYWLDKGYGCAVVGSLPDNRLSEVAKRAYEQLIAGMIS</sequence>
<evidence type="ECO:0000313" key="3">
    <source>
        <dbReference type="Proteomes" id="UP000306441"/>
    </source>
</evidence>
<evidence type="ECO:0000256" key="1">
    <source>
        <dbReference type="SAM" id="Phobius"/>
    </source>
</evidence>
<proteinExistence type="predicted"/>
<name>A0ABY2Q6F5_9HYPH</name>
<keyword evidence="1" id="KW-0472">Membrane</keyword>
<protein>
    <submittedName>
        <fullName evidence="2">Anti-sigma factor</fullName>
    </submittedName>
</protein>
<keyword evidence="3" id="KW-1185">Reference proteome</keyword>